<evidence type="ECO:0000256" key="1">
    <source>
        <dbReference type="ARBA" id="ARBA00004123"/>
    </source>
</evidence>
<dbReference type="GO" id="GO:0005634">
    <property type="term" value="C:nucleus"/>
    <property type="evidence" value="ECO:0007669"/>
    <property type="project" value="UniProtKB-SubCell"/>
</dbReference>
<evidence type="ECO:0000313" key="2">
    <source>
        <dbReference type="EMBL" id="VDO39289.1"/>
    </source>
</evidence>
<comment type="subcellular location">
    <subcellularLocation>
        <location evidence="1">Nucleus</location>
    </subcellularLocation>
</comment>
<accession>A0A183H9Q0</accession>
<dbReference type="EMBL" id="UZAJ01003108">
    <property type="protein sequence ID" value="VDO39289.1"/>
    <property type="molecule type" value="Genomic_DNA"/>
</dbReference>
<name>A0A183H9Q0_9BILA</name>
<evidence type="ECO:0000313" key="4">
    <source>
        <dbReference type="WBParaSite" id="OFLC_0000421101-mRNA-1"/>
    </source>
</evidence>
<sequence>MAVRNTYTERDERLMWEHVFERLQIGDEAAYKPKGLKLWEDFEATGRTNKTASSLATHFRKAMYDHIEEAKLSMEQQLYIANQLSLPLSKRQQKT</sequence>
<evidence type="ECO:0000313" key="3">
    <source>
        <dbReference type="Proteomes" id="UP000267606"/>
    </source>
</evidence>
<proteinExistence type="predicted"/>
<gene>
    <name evidence="2" type="ORF">OFLC_LOCUS4214</name>
</gene>
<dbReference type="Gene3D" id="1.10.10.60">
    <property type="entry name" value="Homeodomain-like"/>
    <property type="match status" value="1"/>
</dbReference>
<dbReference type="InterPro" id="IPR053367">
    <property type="entry name" value="G-alpha_activating_GEF"/>
</dbReference>
<dbReference type="Proteomes" id="UP000267606">
    <property type="component" value="Unassembled WGS sequence"/>
</dbReference>
<dbReference type="WBParaSite" id="OFLC_0000421101-mRNA-1">
    <property type="protein sequence ID" value="OFLC_0000421101-mRNA-1"/>
    <property type="gene ID" value="OFLC_0000421101"/>
</dbReference>
<reference evidence="4" key="1">
    <citation type="submission" date="2016-06" db="UniProtKB">
        <authorList>
            <consortium name="WormBaseParasite"/>
        </authorList>
    </citation>
    <scope>IDENTIFICATION</scope>
</reference>
<organism evidence="4">
    <name type="scientific">Onchocerca flexuosa</name>
    <dbReference type="NCBI Taxonomy" id="387005"/>
    <lineage>
        <taxon>Eukaryota</taxon>
        <taxon>Metazoa</taxon>
        <taxon>Ecdysozoa</taxon>
        <taxon>Nematoda</taxon>
        <taxon>Chromadorea</taxon>
        <taxon>Rhabditida</taxon>
        <taxon>Spirurina</taxon>
        <taxon>Spiruromorpha</taxon>
        <taxon>Filarioidea</taxon>
        <taxon>Onchocercidae</taxon>
        <taxon>Onchocerca</taxon>
    </lineage>
</organism>
<protein>
    <submittedName>
        <fullName evidence="4">MADF domain-containing protein</fullName>
    </submittedName>
</protein>
<reference evidence="2 3" key="2">
    <citation type="submission" date="2018-11" db="EMBL/GenBank/DDBJ databases">
        <authorList>
            <consortium name="Pathogen Informatics"/>
        </authorList>
    </citation>
    <scope>NUCLEOTIDE SEQUENCE [LARGE SCALE GENOMIC DNA]</scope>
</reference>
<dbReference type="AlphaFoldDB" id="A0A183H9Q0"/>
<dbReference type="PANTHER" id="PTHR38627:SF2">
    <property type="entry name" value="DOUBLE-STRAND TELOMERIC DNA-BINDING PROTEINS 1-RELATED"/>
    <property type="match status" value="1"/>
</dbReference>
<dbReference type="SUPFAM" id="SSF46689">
    <property type="entry name" value="Homeodomain-like"/>
    <property type="match status" value="1"/>
</dbReference>
<keyword evidence="3" id="KW-1185">Reference proteome</keyword>
<dbReference type="PANTHER" id="PTHR38627">
    <property type="entry name" value="GA BINDING AND ACTIVATING AND SPK (SPK) DOMAIN CONTAINING-RELATED"/>
    <property type="match status" value="1"/>
</dbReference>
<dbReference type="InterPro" id="IPR009057">
    <property type="entry name" value="Homeodomain-like_sf"/>
</dbReference>